<keyword evidence="8" id="KW-0249">Electron transport</keyword>
<comment type="subcellular location">
    <subcellularLocation>
        <location evidence="2">Cell membrane</location>
        <topology evidence="2">Multi-pass membrane protein</topology>
    </subcellularLocation>
</comment>
<dbReference type="Proteomes" id="UP000574761">
    <property type="component" value="Unassembled WGS sequence"/>
</dbReference>
<dbReference type="GO" id="GO:0046872">
    <property type="term" value="F:metal ion binding"/>
    <property type="evidence" value="ECO:0007669"/>
    <property type="project" value="UniProtKB-KW"/>
</dbReference>
<reference evidence="15 16" key="1">
    <citation type="submission" date="2020-08" db="EMBL/GenBank/DDBJ databases">
        <title>Genomic Encyclopedia of Type Strains, Phase IV (KMG-IV): sequencing the most valuable type-strain genomes for metagenomic binning, comparative biology and taxonomic classification.</title>
        <authorList>
            <person name="Goeker M."/>
        </authorList>
    </citation>
    <scope>NUCLEOTIDE SEQUENCE [LARGE SCALE GENOMIC DNA]</scope>
    <source>
        <strain evidence="15 16">DSM 100211</strain>
    </source>
</reference>
<evidence type="ECO:0000256" key="4">
    <source>
        <dbReference type="ARBA" id="ARBA00022475"/>
    </source>
</evidence>
<evidence type="ECO:0000259" key="14">
    <source>
        <dbReference type="Pfam" id="PF01292"/>
    </source>
</evidence>
<keyword evidence="4" id="KW-1003">Cell membrane</keyword>
<feature type="transmembrane region" description="Helical" evidence="13">
    <location>
        <begin position="20"/>
        <end position="42"/>
    </location>
</feature>
<feature type="domain" description="Cytochrome b561 bacterial/Ni-hydrogenase" evidence="14">
    <location>
        <begin position="17"/>
        <end position="190"/>
    </location>
</feature>
<evidence type="ECO:0000313" key="16">
    <source>
        <dbReference type="Proteomes" id="UP000574761"/>
    </source>
</evidence>
<evidence type="ECO:0000256" key="1">
    <source>
        <dbReference type="ARBA" id="ARBA00001970"/>
    </source>
</evidence>
<evidence type="ECO:0000256" key="6">
    <source>
        <dbReference type="ARBA" id="ARBA00022692"/>
    </source>
</evidence>
<keyword evidence="11 13" id="KW-0472">Membrane</keyword>
<dbReference type="EMBL" id="JACIEE010000002">
    <property type="protein sequence ID" value="MBB3976073.1"/>
    <property type="molecule type" value="Genomic_DNA"/>
</dbReference>
<dbReference type="Pfam" id="PF01292">
    <property type="entry name" value="Ni_hydr_CYTB"/>
    <property type="match status" value="1"/>
</dbReference>
<dbReference type="PANTHER" id="PTHR30529:SF1">
    <property type="entry name" value="CYTOCHROME B561 HOMOLOG 2"/>
    <property type="match status" value="1"/>
</dbReference>
<comment type="similarity">
    <text evidence="12">Belongs to the cytochrome b561 family.</text>
</comment>
<evidence type="ECO:0000313" key="15">
    <source>
        <dbReference type="EMBL" id="MBB3976073.1"/>
    </source>
</evidence>
<evidence type="ECO:0000256" key="12">
    <source>
        <dbReference type="ARBA" id="ARBA00037975"/>
    </source>
</evidence>
<dbReference type="RefSeq" id="WP_183800624.1">
    <property type="nucleotide sequence ID" value="NZ_JACIEE010000002.1"/>
</dbReference>
<dbReference type="SUPFAM" id="SSF81342">
    <property type="entry name" value="Transmembrane di-heme cytochromes"/>
    <property type="match status" value="1"/>
</dbReference>
<dbReference type="GO" id="GO:0005886">
    <property type="term" value="C:plasma membrane"/>
    <property type="evidence" value="ECO:0007669"/>
    <property type="project" value="UniProtKB-SubCell"/>
</dbReference>
<dbReference type="GO" id="GO:0020037">
    <property type="term" value="F:heme binding"/>
    <property type="evidence" value="ECO:0007669"/>
    <property type="project" value="TreeGrafter"/>
</dbReference>
<dbReference type="GO" id="GO:0022904">
    <property type="term" value="P:respiratory electron transport chain"/>
    <property type="evidence" value="ECO:0007669"/>
    <property type="project" value="InterPro"/>
</dbReference>
<keyword evidence="7" id="KW-0479">Metal-binding</keyword>
<keyword evidence="6 13" id="KW-0812">Transmembrane</keyword>
<sequence length="207" mass="22532">MQRRRQAGYGTEYGTPYGTVAICLHWLIAALVLALIGTGFAMRRTEIDPALQFSLYQWHKSLGLTVLVLAALREIHWLVARHPEPVADLGPIERQASRTTHVVLAILCFLVPLSGWAVASTSTLAIPTLLFDVVLVPALPLERSAAGETFWSLVHAWSAYLLLALAALHAAAALHHHFIRRNAVLLRMLGRPAAGGSSGRARGGTRR</sequence>
<dbReference type="InterPro" id="IPR016174">
    <property type="entry name" value="Di-haem_cyt_TM"/>
</dbReference>
<keyword evidence="9 13" id="KW-1133">Transmembrane helix</keyword>
<accession>A0A7W6D3G3</accession>
<comment type="caution">
    <text evidence="15">The sequence shown here is derived from an EMBL/GenBank/DDBJ whole genome shotgun (WGS) entry which is preliminary data.</text>
</comment>
<dbReference type="Gene3D" id="1.20.950.20">
    <property type="entry name" value="Transmembrane di-heme cytochromes, Chain C"/>
    <property type="match status" value="1"/>
</dbReference>
<keyword evidence="10" id="KW-0408">Iron</keyword>
<evidence type="ECO:0000256" key="2">
    <source>
        <dbReference type="ARBA" id="ARBA00004651"/>
    </source>
</evidence>
<evidence type="ECO:0000256" key="7">
    <source>
        <dbReference type="ARBA" id="ARBA00022723"/>
    </source>
</evidence>
<gene>
    <name evidence="15" type="ORF">GGQ64_001260</name>
</gene>
<keyword evidence="16" id="KW-1185">Reference proteome</keyword>
<name>A0A7W6D3G3_9HYPH</name>
<evidence type="ECO:0000256" key="9">
    <source>
        <dbReference type="ARBA" id="ARBA00022989"/>
    </source>
</evidence>
<dbReference type="InterPro" id="IPR052168">
    <property type="entry name" value="Cytochrome_b561_oxidase"/>
</dbReference>
<protein>
    <submittedName>
        <fullName evidence="15">Cytochrome b561</fullName>
    </submittedName>
</protein>
<comment type="cofactor">
    <cofactor evidence="1">
        <name>heme b</name>
        <dbReference type="ChEBI" id="CHEBI:60344"/>
    </cofactor>
</comment>
<dbReference type="InterPro" id="IPR011577">
    <property type="entry name" value="Cyt_b561_bac/Ni-Hgenase"/>
</dbReference>
<keyword evidence="3" id="KW-0813">Transport</keyword>
<organism evidence="15 16">
    <name type="scientific">Mycoplana azooxidifex</name>
    <dbReference type="NCBI Taxonomy" id="1636188"/>
    <lineage>
        <taxon>Bacteria</taxon>
        <taxon>Pseudomonadati</taxon>
        <taxon>Pseudomonadota</taxon>
        <taxon>Alphaproteobacteria</taxon>
        <taxon>Hyphomicrobiales</taxon>
        <taxon>Rhizobiaceae</taxon>
        <taxon>Mycoplana</taxon>
    </lineage>
</organism>
<feature type="transmembrane region" description="Helical" evidence="13">
    <location>
        <begin position="150"/>
        <end position="174"/>
    </location>
</feature>
<evidence type="ECO:0000256" key="13">
    <source>
        <dbReference type="SAM" id="Phobius"/>
    </source>
</evidence>
<feature type="transmembrane region" description="Helical" evidence="13">
    <location>
        <begin position="101"/>
        <end position="130"/>
    </location>
</feature>
<evidence type="ECO:0000256" key="8">
    <source>
        <dbReference type="ARBA" id="ARBA00022982"/>
    </source>
</evidence>
<dbReference type="GO" id="GO:0009055">
    <property type="term" value="F:electron transfer activity"/>
    <property type="evidence" value="ECO:0007669"/>
    <property type="project" value="InterPro"/>
</dbReference>
<evidence type="ECO:0000256" key="11">
    <source>
        <dbReference type="ARBA" id="ARBA00023136"/>
    </source>
</evidence>
<evidence type="ECO:0000256" key="3">
    <source>
        <dbReference type="ARBA" id="ARBA00022448"/>
    </source>
</evidence>
<proteinExistence type="inferred from homology"/>
<evidence type="ECO:0000256" key="5">
    <source>
        <dbReference type="ARBA" id="ARBA00022617"/>
    </source>
</evidence>
<keyword evidence="5" id="KW-0349">Heme</keyword>
<dbReference type="AlphaFoldDB" id="A0A7W6D3G3"/>
<evidence type="ECO:0000256" key="10">
    <source>
        <dbReference type="ARBA" id="ARBA00023004"/>
    </source>
</evidence>
<dbReference type="PANTHER" id="PTHR30529">
    <property type="entry name" value="CYTOCHROME B561"/>
    <property type="match status" value="1"/>
</dbReference>